<dbReference type="SUPFAM" id="SSF56349">
    <property type="entry name" value="DNA breaking-rejoining enzymes"/>
    <property type="match status" value="1"/>
</dbReference>
<accession>A0ABW6RAF3</accession>
<sequence length="208" mass="22410">MDDDGEHVYLTHEQLAALADAAGEYRPLILVLGYCGIRWGEATALEAGRLQLDTRRLRIVQAHSRVKGGMKVGPVKNHERRSVPVLASMVEDLRPVVAKRKRGELLFVGDDGTHLRYSTWRPAVFDSAVKAAGLDGLGITPHKLRHTAASLAIAAGADVKVVQLMLGHKSAAMTLDVYGHLWPDRLDEVADALDAGRKSALGKLAAAA</sequence>
<dbReference type="RefSeq" id="WP_387894277.1">
    <property type="nucleotide sequence ID" value="NZ_JBIAPK010000001.1"/>
</dbReference>
<dbReference type="Gene3D" id="1.10.443.10">
    <property type="entry name" value="Intergrase catalytic core"/>
    <property type="match status" value="1"/>
</dbReference>
<organism evidence="5 6">
    <name type="scientific">Streptomyces flavidovirens</name>
    <dbReference type="NCBI Taxonomy" id="67298"/>
    <lineage>
        <taxon>Bacteria</taxon>
        <taxon>Bacillati</taxon>
        <taxon>Actinomycetota</taxon>
        <taxon>Actinomycetes</taxon>
        <taxon>Kitasatosporales</taxon>
        <taxon>Streptomycetaceae</taxon>
        <taxon>Streptomyces</taxon>
    </lineage>
</organism>
<dbReference type="PANTHER" id="PTHR30349:SF41">
    <property type="entry name" value="INTEGRASE_RECOMBINASE PROTEIN MJ0367-RELATED"/>
    <property type="match status" value="1"/>
</dbReference>
<dbReference type="PANTHER" id="PTHR30349">
    <property type="entry name" value="PHAGE INTEGRASE-RELATED"/>
    <property type="match status" value="1"/>
</dbReference>
<keyword evidence="3" id="KW-0233">DNA recombination</keyword>
<evidence type="ECO:0000256" key="1">
    <source>
        <dbReference type="ARBA" id="ARBA00008857"/>
    </source>
</evidence>
<keyword evidence="2" id="KW-0238">DNA-binding</keyword>
<dbReference type="InterPro" id="IPR002104">
    <property type="entry name" value="Integrase_catalytic"/>
</dbReference>
<dbReference type="EMBL" id="JBIAPK010000001">
    <property type="protein sequence ID" value="MFF3337986.1"/>
    <property type="molecule type" value="Genomic_DNA"/>
</dbReference>
<evidence type="ECO:0000259" key="4">
    <source>
        <dbReference type="PROSITE" id="PS51898"/>
    </source>
</evidence>
<comment type="caution">
    <text evidence="5">The sequence shown here is derived from an EMBL/GenBank/DDBJ whole genome shotgun (WGS) entry which is preliminary data.</text>
</comment>
<reference evidence="5 6" key="1">
    <citation type="submission" date="2024-10" db="EMBL/GenBank/DDBJ databases">
        <title>The Natural Products Discovery Center: Release of the First 8490 Sequenced Strains for Exploring Actinobacteria Biosynthetic Diversity.</title>
        <authorList>
            <person name="Kalkreuter E."/>
            <person name="Kautsar S.A."/>
            <person name="Yang D."/>
            <person name="Bader C.D."/>
            <person name="Teijaro C.N."/>
            <person name="Fluegel L."/>
            <person name="Davis C.M."/>
            <person name="Simpson J.R."/>
            <person name="Lauterbach L."/>
            <person name="Steele A.D."/>
            <person name="Gui C."/>
            <person name="Meng S."/>
            <person name="Li G."/>
            <person name="Viehrig K."/>
            <person name="Ye F."/>
            <person name="Su P."/>
            <person name="Kiefer A.F."/>
            <person name="Nichols A."/>
            <person name="Cepeda A.J."/>
            <person name="Yan W."/>
            <person name="Fan B."/>
            <person name="Jiang Y."/>
            <person name="Adhikari A."/>
            <person name="Zheng C.-J."/>
            <person name="Schuster L."/>
            <person name="Cowan T.M."/>
            <person name="Smanski M.J."/>
            <person name="Chevrette M.G."/>
            <person name="De Carvalho L.P.S."/>
            <person name="Shen B."/>
        </authorList>
    </citation>
    <scope>NUCLEOTIDE SEQUENCE [LARGE SCALE GENOMIC DNA]</scope>
    <source>
        <strain evidence="5 6">NPDC003029</strain>
    </source>
</reference>
<dbReference type="InterPro" id="IPR013762">
    <property type="entry name" value="Integrase-like_cat_sf"/>
</dbReference>
<keyword evidence="6" id="KW-1185">Reference proteome</keyword>
<gene>
    <name evidence="5" type="ORF">ACFYWW_04490</name>
</gene>
<dbReference type="Proteomes" id="UP001601976">
    <property type="component" value="Unassembled WGS sequence"/>
</dbReference>
<dbReference type="PROSITE" id="PS51898">
    <property type="entry name" value="TYR_RECOMBINASE"/>
    <property type="match status" value="1"/>
</dbReference>
<name>A0ABW6RAF3_9ACTN</name>
<protein>
    <submittedName>
        <fullName evidence="5">Tyrosine-type recombinase/integrase</fullName>
    </submittedName>
</protein>
<dbReference type="InterPro" id="IPR050090">
    <property type="entry name" value="Tyrosine_recombinase_XerCD"/>
</dbReference>
<evidence type="ECO:0000313" key="5">
    <source>
        <dbReference type="EMBL" id="MFF3337986.1"/>
    </source>
</evidence>
<evidence type="ECO:0000313" key="6">
    <source>
        <dbReference type="Proteomes" id="UP001601976"/>
    </source>
</evidence>
<proteinExistence type="inferred from homology"/>
<comment type="similarity">
    <text evidence="1">Belongs to the 'phage' integrase family.</text>
</comment>
<feature type="domain" description="Tyr recombinase" evidence="4">
    <location>
        <begin position="5"/>
        <end position="191"/>
    </location>
</feature>
<dbReference type="Pfam" id="PF00589">
    <property type="entry name" value="Phage_integrase"/>
    <property type="match status" value="1"/>
</dbReference>
<evidence type="ECO:0000256" key="2">
    <source>
        <dbReference type="ARBA" id="ARBA00023125"/>
    </source>
</evidence>
<dbReference type="InterPro" id="IPR011010">
    <property type="entry name" value="DNA_brk_join_enz"/>
</dbReference>
<evidence type="ECO:0000256" key="3">
    <source>
        <dbReference type="ARBA" id="ARBA00023172"/>
    </source>
</evidence>